<dbReference type="GeneID" id="98307448"/>
<name>A0A0R1V2W9_9LACO</name>
<evidence type="ECO:0000259" key="1">
    <source>
        <dbReference type="PROSITE" id="PS50879"/>
    </source>
</evidence>
<dbReference type="CDD" id="cd09279">
    <property type="entry name" value="RNase_HI_like"/>
    <property type="match status" value="1"/>
</dbReference>
<dbReference type="Gene3D" id="3.30.420.10">
    <property type="entry name" value="Ribonuclease H-like superfamily/Ribonuclease H"/>
    <property type="match status" value="1"/>
</dbReference>
<reference evidence="2 3" key="1">
    <citation type="journal article" date="2015" name="Genome Announc.">
        <title>Expanding the biotechnology potential of lactobacilli through comparative genomics of 213 strains and associated genera.</title>
        <authorList>
            <person name="Sun Z."/>
            <person name="Harris H.M."/>
            <person name="McCann A."/>
            <person name="Guo C."/>
            <person name="Argimon S."/>
            <person name="Zhang W."/>
            <person name="Yang X."/>
            <person name="Jeffery I.B."/>
            <person name="Cooney J.C."/>
            <person name="Kagawa T.F."/>
            <person name="Liu W."/>
            <person name="Song Y."/>
            <person name="Salvetti E."/>
            <person name="Wrobel A."/>
            <person name="Rasinkangas P."/>
            <person name="Parkhill J."/>
            <person name="Rea M.C."/>
            <person name="O'Sullivan O."/>
            <person name="Ritari J."/>
            <person name="Douillard F.P."/>
            <person name="Paul Ross R."/>
            <person name="Yang R."/>
            <person name="Briner A.E."/>
            <person name="Felis G.E."/>
            <person name="de Vos W.M."/>
            <person name="Barrangou R."/>
            <person name="Klaenhammer T.R."/>
            <person name="Caufield P.W."/>
            <person name="Cui Y."/>
            <person name="Zhang H."/>
            <person name="O'Toole P.W."/>
        </authorList>
    </citation>
    <scope>NUCLEOTIDE SEQUENCE [LARGE SCALE GENOMIC DNA]</scope>
    <source>
        <strain evidence="2 3">DSM 16230</strain>
    </source>
</reference>
<dbReference type="GO" id="GO:0003676">
    <property type="term" value="F:nucleic acid binding"/>
    <property type="evidence" value="ECO:0007669"/>
    <property type="project" value="InterPro"/>
</dbReference>
<dbReference type="InterPro" id="IPR012337">
    <property type="entry name" value="RNaseH-like_sf"/>
</dbReference>
<feature type="domain" description="RNase H type-1" evidence="1">
    <location>
        <begin position="1"/>
        <end position="129"/>
    </location>
</feature>
<protein>
    <submittedName>
        <fullName evidence="2">Ribonuclease H</fullName>
    </submittedName>
</protein>
<dbReference type="AlphaFoldDB" id="A0A0R1V2W9"/>
<dbReference type="GO" id="GO:0004523">
    <property type="term" value="F:RNA-DNA hybrid ribonuclease activity"/>
    <property type="evidence" value="ECO:0007669"/>
    <property type="project" value="InterPro"/>
</dbReference>
<proteinExistence type="predicted"/>
<dbReference type="Pfam" id="PF00075">
    <property type="entry name" value="RNase_H"/>
    <property type="match status" value="1"/>
</dbReference>
<evidence type="ECO:0000313" key="3">
    <source>
        <dbReference type="Proteomes" id="UP000051166"/>
    </source>
</evidence>
<dbReference type="STRING" id="1423801.FD50_GL002516"/>
<dbReference type="InterPro" id="IPR002156">
    <property type="entry name" value="RNaseH_domain"/>
</dbReference>
<dbReference type="InterPro" id="IPR036397">
    <property type="entry name" value="RNaseH_sf"/>
</dbReference>
<dbReference type="PATRIC" id="fig|1423801.4.peg.2575"/>
<accession>A0A0R1V2W9</accession>
<keyword evidence="3" id="KW-1185">Reference proteome</keyword>
<dbReference type="RefSeq" id="WP_390625186.1">
    <property type="nucleotide sequence ID" value="NZ_AZFQ01000019.1"/>
</dbReference>
<dbReference type="SUPFAM" id="SSF53098">
    <property type="entry name" value="Ribonuclease H-like"/>
    <property type="match status" value="1"/>
</dbReference>
<sequence length="132" mass="14714">MIELLKLYTDAATKGNPGPSSAGILIVAAQKQYQFSQQLPPSSNHEAEFNAAIAGWKKLAEFAQPAETILFFSDSRIVMDSLAKKYSKSYPQQLQQLLTLQETFPLVINRWIPEKENKGAHTLATQGLHKLK</sequence>
<dbReference type="PROSITE" id="PS50879">
    <property type="entry name" value="RNASE_H_1"/>
    <property type="match status" value="1"/>
</dbReference>
<evidence type="ECO:0000313" key="2">
    <source>
        <dbReference type="EMBL" id="KRL99977.1"/>
    </source>
</evidence>
<gene>
    <name evidence="2" type="ORF">FD50_GL002516</name>
</gene>
<dbReference type="EMBL" id="AZFQ01000019">
    <property type="protein sequence ID" value="KRL99977.1"/>
    <property type="molecule type" value="Genomic_DNA"/>
</dbReference>
<dbReference type="Proteomes" id="UP000051166">
    <property type="component" value="Unassembled WGS sequence"/>
</dbReference>
<organism evidence="2 3">
    <name type="scientific">Liquorilactobacillus satsumensis DSM 16230 = JCM 12392</name>
    <dbReference type="NCBI Taxonomy" id="1423801"/>
    <lineage>
        <taxon>Bacteria</taxon>
        <taxon>Bacillati</taxon>
        <taxon>Bacillota</taxon>
        <taxon>Bacilli</taxon>
        <taxon>Lactobacillales</taxon>
        <taxon>Lactobacillaceae</taxon>
        <taxon>Liquorilactobacillus</taxon>
    </lineage>
</organism>
<comment type="caution">
    <text evidence="2">The sequence shown here is derived from an EMBL/GenBank/DDBJ whole genome shotgun (WGS) entry which is preliminary data.</text>
</comment>